<dbReference type="Gramene" id="ESQ30725">
    <property type="protein sequence ID" value="ESQ30725"/>
    <property type="gene ID" value="EUTSA_v10011930mg"/>
</dbReference>
<reference evidence="2 3" key="1">
    <citation type="journal article" date="2013" name="Front. Plant Sci.">
        <title>The Reference Genome of the Halophytic Plant Eutrema salsugineum.</title>
        <authorList>
            <person name="Yang R."/>
            <person name="Jarvis D.E."/>
            <person name="Chen H."/>
            <person name="Beilstein M.A."/>
            <person name="Grimwood J."/>
            <person name="Jenkins J."/>
            <person name="Shu S."/>
            <person name="Prochnik S."/>
            <person name="Xin M."/>
            <person name="Ma C."/>
            <person name="Schmutz J."/>
            <person name="Wing R.A."/>
            <person name="Mitchell-Olds T."/>
            <person name="Schumaker K.S."/>
            <person name="Wang X."/>
        </authorList>
    </citation>
    <scope>NUCLEOTIDE SEQUENCE [LARGE SCALE GENOMIC DNA]</scope>
</reference>
<evidence type="ECO:0000313" key="2">
    <source>
        <dbReference type="EMBL" id="ESQ30725.1"/>
    </source>
</evidence>
<organism evidence="2 3">
    <name type="scientific">Eutrema salsugineum</name>
    <name type="common">Saltwater cress</name>
    <name type="synonym">Sisymbrium salsugineum</name>
    <dbReference type="NCBI Taxonomy" id="72664"/>
    <lineage>
        <taxon>Eukaryota</taxon>
        <taxon>Viridiplantae</taxon>
        <taxon>Streptophyta</taxon>
        <taxon>Embryophyta</taxon>
        <taxon>Tracheophyta</taxon>
        <taxon>Spermatophyta</taxon>
        <taxon>Magnoliopsida</taxon>
        <taxon>eudicotyledons</taxon>
        <taxon>Gunneridae</taxon>
        <taxon>Pentapetalae</taxon>
        <taxon>rosids</taxon>
        <taxon>malvids</taxon>
        <taxon>Brassicales</taxon>
        <taxon>Brassicaceae</taxon>
        <taxon>Eutremeae</taxon>
        <taxon>Eutrema</taxon>
    </lineage>
</organism>
<name>V4JYX3_EUTSA</name>
<evidence type="ECO:0000313" key="3">
    <source>
        <dbReference type="Proteomes" id="UP000030689"/>
    </source>
</evidence>
<accession>V4JYX3</accession>
<dbReference type="Proteomes" id="UP000030689">
    <property type="component" value="Unassembled WGS sequence"/>
</dbReference>
<dbReference type="EMBL" id="KI517809">
    <property type="protein sequence ID" value="ESQ30725.1"/>
    <property type="molecule type" value="Genomic_DNA"/>
</dbReference>
<dbReference type="AlphaFoldDB" id="V4JYX3"/>
<feature type="compositionally biased region" description="Basic and acidic residues" evidence="1">
    <location>
        <begin position="1"/>
        <end position="14"/>
    </location>
</feature>
<feature type="region of interest" description="Disordered" evidence="1">
    <location>
        <begin position="1"/>
        <end position="35"/>
    </location>
</feature>
<protein>
    <submittedName>
        <fullName evidence="2">Uncharacterized protein</fullName>
    </submittedName>
</protein>
<keyword evidence="3" id="KW-1185">Reference proteome</keyword>
<gene>
    <name evidence="2" type="ORF">EUTSA_v10011930mg</name>
</gene>
<sequence length="51" mass="5784">MELRLELEKHKEEASSETINGSESSEDEKNSVEPKVGWMKQIFGRMSVSDA</sequence>
<evidence type="ECO:0000256" key="1">
    <source>
        <dbReference type="SAM" id="MobiDB-lite"/>
    </source>
</evidence>
<proteinExistence type="predicted"/>
<dbReference type="KEGG" id="eus:EUTSA_v10011930mg"/>